<reference evidence="1" key="1">
    <citation type="submission" date="2014-09" db="EMBL/GenBank/DDBJ databases">
        <authorList>
            <person name="Magalhaes I.L.F."/>
            <person name="Oliveira U."/>
            <person name="Santos F.R."/>
            <person name="Vidigal T.H.D.A."/>
            <person name="Brescovit A.D."/>
            <person name="Santos A.J."/>
        </authorList>
    </citation>
    <scope>NUCLEOTIDE SEQUENCE</scope>
    <source>
        <tissue evidence="1">Shoot tissue taken approximately 20 cm above the soil surface</tissue>
    </source>
</reference>
<reference evidence="1" key="2">
    <citation type="journal article" date="2015" name="Data Brief">
        <title>Shoot transcriptome of the giant reed, Arundo donax.</title>
        <authorList>
            <person name="Barrero R.A."/>
            <person name="Guerrero F.D."/>
            <person name="Moolhuijzen P."/>
            <person name="Goolsby J.A."/>
            <person name="Tidwell J."/>
            <person name="Bellgard S.E."/>
            <person name="Bellgard M.I."/>
        </authorList>
    </citation>
    <scope>NUCLEOTIDE SEQUENCE</scope>
    <source>
        <tissue evidence="1">Shoot tissue taken approximately 20 cm above the soil surface</tissue>
    </source>
</reference>
<protein>
    <submittedName>
        <fullName evidence="1">Uncharacterized protein</fullName>
    </submittedName>
</protein>
<dbReference type="EMBL" id="GBRH01174853">
    <property type="protein sequence ID" value="JAE23043.1"/>
    <property type="molecule type" value="Transcribed_RNA"/>
</dbReference>
<sequence length="59" mass="6436">MTVVGRRLEPLDVLGSAPELLQVLRLCRSAPLLGAPVHGAHPPHQLLLQARPHLLNLHL</sequence>
<evidence type="ECO:0000313" key="1">
    <source>
        <dbReference type="EMBL" id="JAE23043.1"/>
    </source>
</evidence>
<accession>A0A0A9GQU9</accession>
<dbReference type="AlphaFoldDB" id="A0A0A9GQU9"/>
<organism evidence="1">
    <name type="scientific">Arundo donax</name>
    <name type="common">Giant reed</name>
    <name type="synonym">Donax arundinaceus</name>
    <dbReference type="NCBI Taxonomy" id="35708"/>
    <lineage>
        <taxon>Eukaryota</taxon>
        <taxon>Viridiplantae</taxon>
        <taxon>Streptophyta</taxon>
        <taxon>Embryophyta</taxon>
        <taxon>Tracheophyta</taxon>
        <taxon>Spermatophyta</taxon>
        <taxon>Magnoliopsida</taxon>
        <taxon>Liliopsida</taxon>
        <taxon>Poales</taxon>
        <taxon>Poaceae</taxon>
        <taxon>PACMAD clade</taxon>
        <taxon>Arundinoideae</taxon>
        <taxon>Arundineae</taxon>
        <taxon>Arundo</taxon>
    </lineage>
</organism>
<name>A0A0A9GQU9_ARUDO</name>
<proteinExistence type="predicted"/>